<evidence type="ECO:0000313" key="6">
    <source>
        <dbReference type="WBParaSite" id="TCONS_00009705.p1"/>
    </source>
</evidence>
<dbReference type="PRINTS" id="PR00299">
    <property type="entry name" value="ACRYSTALLIN"/>
</dbReference>
<dbReference type="CDD" id="cd06526">
    <property type="entry name" value="metazoan_ACD"/>
    <property type="match status" value="1"/>
</dbReference>
<dbReference type="InterPro" id="IPR002068">
    <property type="entry name" value="A-crystallin/Hsp20_dom"/>
</dbReference>
<dbReference type="FunFam" id="2.60.40.790:FF:000036">
    <property type="entry name" value="Heat Shock Protein"/>
    <property type="match status" value="1"/>
</dbReference>
<dbReference type="WBParaSite" id="SSTP_0000790400.1">
    <property type="protein sequence ID" value="SSTP_0000790400.1"/>
    <property type="gene ID" value="SSTP_0000790400"/>
</dbReference>
<dbReference type="AlphaFoldDB" id="A0A0K0EEJ2"/>
<comment type="similarity">
    <text evidence="1 2">Belongs to the small heat shock protein (HSP20) family.</text>
</comment>
<reference evidence="5" key="1">
    <citation type="submission" date="2015-08" db="UniProtKB">
        <authorList>
            <consortium name="WormBaseParasite"/>
        </authorList>
    </citation>
    <scope>IDENTIFICATION</scope>
</reference>
<dbReference type="GO" id="GO:0042026">
    <property type="term" value="P:protein refolding"/>
    <property type="evidence" value="ECO:0007669"/>
    <property type="project" value="TreeGrafter"/>
</dbReference>
<dbReference type="GO" id="GO:0009408">
    <property type="term" value="P:response to heat"/>
    <property type="evidence" value="ECO:0007669"/>
    <property type="project" value="TreeGrafter"/>
</dbReference>
<sequence>MVGSNIPVDSDAAEAWDWPLQQADGVVKVYNTKEKFEVGLECHFFAPNEIEVKVSGNEVLIYCHHDSRNDDFGSVKREIHRAYKLPNDVDLTTVKSHLSKRGILTITADKKQ</sequence>
<dbReference type="GO" id="GO:0051082">
    <property type="term" value="F:unfolded protein binding"/>
    <property type="evidence" value="ECO:0007669"/>
    <property type="project" value="TreeGrafter"/>
</dbReference>
<dbReference type="GO" id="GO:0005737">
    <property type="term" value="C:cytoplasm"/>
    <property type="evidence" value="ECO:0007669"/>
    <property type="project" value="TreeGrafter"/>
</dbReference>
<dbReference type="GO" id="GO:0005634">
    <property type="term" value="C:nucleus"/>
    <property type="evidence" value="ECO:0007669"/>
    <property type="project" value="TreeGrafter"/>
</dbReference>
<dbReference type="PANTHER" id="PTHR45640:SF35">
    <property type="entry name" value="HEAT SHOCK PROTEIN HSP-12.2"/>
    <property type="match status" value="1"/>
</dbReference>
<evidence type="ECO:0000256" key="2">
    <source>
        <dbReference type="RuleBase" id="RU003616"/>
    </source>
</evidence>
<dbReference type="Pfam" id="PF00011">
    <property type="entry name" value="HSP20"/>
    <property type="match status" value="1"/>
</dbReference>
<accession>A0A0K0EEJ2</accession>
<evidence type="ECO:0000313" key="5">
    <source>
        <dbReference type="WBParaSite" id="SSTP_0000790400.1"/>
    </source>
</evidence>
<name>A0A0K0EEJ2_STRER</name>
<dbReference type="SUPFAM" id="SSF49764">
    <property type="entry name" value="HSP20-like chaperones"/>
    <property type="match status" value="1"/>
</dbReference>
<dbReference type="Proteomes" id="UP000035681">
    <property type="component" value="Unplaced"/>
</dbReference>
<feature type="domain" description="SHSP" evidence="3">
    <location>
        <begin position="17"/>
        <end position="112"/>
    </location>
</feature>
<dbReference type="PANTHER" id="PTHR45640">
    <property type="entry name" value="HEAT SHOCK PROTEIN HSP-12.2-RELATED"/>
    <property type="match status" value="1"/>
</dbReference>
<dbReference type="Gene3D" id="2.60.40.790">
    <property type="match status" value="1"/>
</dbReference>
<dbReference type="PROSITE" id="PS01031">
    <property type="entry name" value="SHSP"/>
    <property type="match status" value="1"/>
</dbReference>
<evidence type="ECO:0000259" key="3">
    <source>
        <dbReference type="PROSITE" id="PS01031"/>
    </source>
</evidence>
<dbReference type="InterPro" id="IPR001436">
    <property type="entry name" value="Alpha-crystallin/sHSP_animal"/>
</dbReference>
<evidence type="ECO:0000313" key="4">
    <source>
        <dbReference type="Proteomes" id="UP000035681"/>
    </source>
</evidence>
<dbReference type="WBParaSite" id="TCONS_00009705.p1">
    <property type="protein sequence ID" value="TCONS_00009705.p1"/>
    <property type="gene ID" value="XLOC_007475"/>
</dbReference>
<proteinExistence type="inferred from homology"/>
<keyword evidence="4" id="KW-1185">Reference proteome</keyword>
<protein>
    <submittedName>
        <fullName evidence="5 6">SHSP domain-containing protein</fullName>
    </submittedName>
</protein>
<dbReference type="InterPro" id="IPR008978">
    <property type="entry name" value="HSP20-like_chaperone"/>
</dbReference>
<evidence type="ECO:0000256" key="1">
    <source>
        <dbReference type="PROSITE-ProRule" id="PRU00285"/>
    </source>
</evidence>
<dbReference type="STRING" id="6248.A0A0K0EEJ2"/>
<organism evidence="5">
    <name type="scientific">Strongyloides stercoralis</name>
    <name type="common">Threadworm</name>
    <dbReference type="NCBI Taxonomy" id="6248"/>
    <lineage>
        <taxon>Eukaryota</taxon>
        <taxon>Metazoa</taxon>
        <taxon>Ecdysozoa</taxon>
        <taxon>Nematoda</taxon>
        <taxon>Chromadorea</taxon>
        <taxon>Rhabditida</taxon>
        <taxon>Tylenchina</taxon>
        <taxon>Panagrolaimomorpha</taxon>
        <taxon>Strongyloidoidea</taxon>
        <taxon>Strongyloididae</taxon>
        <taxon>Strongyloides</taxon>
    </lineage>
</organism>